<organism evidence="3 4">
    <name type="scientific">Bradyrhizobium oligotrophicum S58</name>
    <dbReference type="NCBI Taxonomy" id="1245469"/>
    <lineage>
        <taxon>Bacteria</taxon>
        <taxon>Pseudomonadati</taxon>
        <taxon>Pseudomonadota</taxon>
        <taxon>Alphaproteobacteria</taxon>
        <taxon>Hyphomicrobiales</taxon>
        <taxon>Nitrobacteraceae</taxon>
        <taxon>Bradyrhizobium</taxon>
    </lineage>
</organism>
<evidence type="ECO:0000313" key="4">
    <source>
        <dbReference type="Proteomes" id="UP000011841"/>
    </source>
</evidence>
<dbReference type="OrthoDB" id="8256189at2"/>
<protein>
    <recommendedName>
        <fullName evidence="5">SPOR domain-containing protein</fullName>
    </recommendedName>
</protein>
<evidence type="ECO:0000313" key="3">
    <source>
        <dbReference type="EMBL" id="BAM89798.1"/>
    </source>
</evidence>
<feature type="compositionally biased region" description="Basic and acidic residues" evidence="1">
    <location>
        <begin position="269"/>
        <end position="279"/>
    </location>
</feature>
<keyword evidence="4" id="KW-1185">Reference proteome</keyword>
<dbReference type="eggNOG" id="COG3170">
    <property type="taxonomic scope" value="Bacteria"/>
</dbReference>
<feature type="region of interest" description="Disordered" evidence="1">
    <location>
        <begin position="154"/>
        <end position="294"/>
    </location>
</feature>
<feature type="region of interest" description="Disordered" evidence="1">
    <location>
        <begin position="391"/>
        <end position="466"/>
    </location>
</feature>
<feature type="compositionally biased region" description="Low complexity" evidence="1">
    <location>
        <begin position="154"/>
        <end position="172"/>
    </location>
</feature>
<proteinExistence type="predicted"/>
<evidence type="ECO:0000256" key="1">
    <source>
        <dbReference type="SAM" id="MobiDB-lite"/>
    </source>
</evidence>
<dbReference type="EMBL" id="AP012603">
    <property type="protein sequence ID" value="BAM89798.1"/>
    <property type="molecule type" value="Genomic_DNA"/>
</dbReference>
<dbReference type="PATRIC" id="fig|1245469.3.peg.3887"/>
<feature type="compositionally biased region" description="Pro residues" evidence="1">
    <location>
        <begin position="437"/>
        <end position="455"/>
    </location>
</feature>
<dbReference type="GeneID" id="301817628"/>
<evidence type="ECO:0008006" key="5">
    <source>
        <dbReference type="Google" id="ProtNLM"/>
    </source>
</evidence>
<keyword evidence="2" id="KW-1133">Transmembrane helix</keyword>
<dbReference type="RefSeq" id="WP_015666908.1">
    <property type="nucleotide sequence ID" value="NC_020453.1"/>
</dbReference>
<feature type="transmembrane region" description="Helical" evidence="2">
    <location>
        <begin position="39"/>
        <end position="57"/>
    </location>
</feature>
<keyword evidence="2" id="KW-0472">Membrane</keyword>
<gene>
    <name evidence="3" type="ORF">S58_38080</name>
</gene>
<feature type="compositionally biased region" description="Low complexity" evidence="1">
    <location>
        <begin position="221"/>
        <end position="268"/>
    </location>
</feature>
<dbReference type="HOGENOM" id="CLU_586186_0_0_5"/>
<keyword evidence="2" id="KW-0812">Transmembrane</keyword>
<dbReference type="STRING" id="1245469.S58_38080"/>
<dbReference type="AlphaFoldDB" id="M4Z863"/>
<name>M4Z863_9BRAD</name>
<evidence type="ECO:0000256" key="2">
    <source>
        <dbReference type="SAM" id="Phobius"/>
    </source>
</evidence>
<sequence length="466" mass="47099">MAKDSHKSAGAHGAEKTGATLSGLFADENELDRRAMWRLGWWGVGAVGAVGLAVFASQAAQGWRKDRISAADLSRQAQLLQSLARDTQGEARQLGAAIETLNTDRDRLYARVTVLEQGLESVTGALAKQSSQAAANPAAGSRAVPPQIASVDSQAAVAAAPNPATPSAAAPSPATPSPLPAFANLSPFMPAPGAAPGTSVGQPGATATPAASADKARPEASKSSPTTISSGGSPLPSAAASSPTPSASPAPAASAGGSKPAMEAAAKPAEADRLAKADPADTAGARPAESTEAAATAVQRTEFAVDLGGANSIGGLRALWRGLVKTNTDLASLRPIIMLKEGRNGPGMQLRLGAGPLTDAAAAARICAVMAETQHTCETTVYDGQRLAVGEEPEATETAKPAAPAAAAQKPFPTQRRRSFQPQAQQQRHGKREEPPAAAPPAPPPAAEAPKPEPQPSALSSFFRRS</sequence>
<feature type="compositionally biased region" description="Low complexity" evidence="1">
    <location>
        <begin position="396"/>
        <end position="411"/>
    </location>
</feature>
<dbReference type="KEGG" id="aol:S58_38080"/>
<reference evidence="3 4" key="1">
    <citation type="journal article" date="2013" name="Appl. Environ. Microbiol.">
        <title>Genome analysis suggests that the soil oligotrophic bacterium Agromonas oligotrophica (Bradyrhizobium oligotrophicum) is a nitrogen-fixing symbiont of Aeschynomene indica.</title>
        <authorList>
            <person name="Okubo T."/>
            <person name="Fukushima S."/>
            <person name="Itakura M."/>
            <person name="Oshima K."/>
            <person name="Longtonglang A."/>
            <person name="Teaumroong N."/>
            <person name="Mitsui H."/>
            <person name="Hattori M."/>
            <person name="Hattori R."/>
            <person name="Hattori T."/>
            <person name="Minamisawa K."/>
        </authorList>
    </citation>
    <scope>NUCLEOTIDE SEQUENCE [LARGE SCALE GENOMIC DNA]</scope>
    <source>
        <strain evidence="3 4">S58</strain>
    </source>
</reference>
<dbReference type="Proteomes" id="UP000011841">
    <property type="component" value="Chromosome"/>
</dbReference>
<accession>M4Z863</accession>